<dbReference type="EMBL" id="CP006877">
    <property type="protein sequence ID" value="AJD41240.1"/>
    <property type="molecule type" value="Genomic_DNA"/>
</dbReference>
<keyword evidence="3" id="KW-1185">Reference proteome</keyword>
<sequence length="61" mass="6968">MRYAARRENKMPDKITIINVFWMAMITGMLTATVALYDQKTDTSKVYGPYASARTAIISQY</sequence>
<dbReference type="AlphaFoldDB" id="A0A0B4X3C3"/>
<protein>
    <submittedName>
        <fullName evidence="2">Uncharacterized protein</fullName>
    </submittedName>
</protein>
<keyword evidence="1" id="KW-0472">Membrane</keyword>
<reference evidence="2 3" key="1">
    <citation type="submission" date="2013-11" db="EMBL/GenBank/DDBJ databases">
        <title>Complete genome sequence of Rhizobium gallicum bv. gallicum R602.</title>
        <authorList>
            <person name="Bustos P."/>
            <person name="Santamaria R.I."/>
            <person name="Lozano L."/>
            <person name="Acosta J.L."/>
            <person name="Ormeno-Orrillo E."/>
            <person name="Rogel M.A."/>
            <person name="Romero D."/>
            <person name="Cevallos M.A."/>
            <person name="Martinez-Romero E."/>
            <person name="Gonzalez V."/>
        </authorList>
    </citation>
    <scope>NUCLEOTIDE SEQUENCE [LARGE SCALE GENOMIC DNA]</scope>
    <source>
        <strain evidence="2 3">R602</strain>
    </source>
</reference>
<proteinExistence type="predicted"/>
<evidence type="ECO:0000313" key="2">
    <source>
        <dbReference type="EMBL" id="AJD41240.1"/>
    </source>
</evidence>
<dbReference type="HOGENOM" id="CLU_2919568_0_0_5"/>
<keyword evidence="1" id="KW-1133">Transmembrane helix</keyword>
<evidence type="ECO:0000313" key="3">
    <source>
        <dbReference type="Proteomes" id="UP000031368"/>
    </source>
</evidence>
<evidence type="ECO:0000256" key="1">
    <source>
        <dbReference type="SAM" id="Phobius"/>
    </source>
</evidence>
<dbReference type="KEGG" id="rga:RGR602_CH01909"/>
<dbReference type="Proteomes" id="UP000031368">
    <property type="component" value="Chromosome"/>
</dbReference>
<feature type="transmembrane region" description="Helical" evidence="1">
    <location>
        <begin position="20"/>
        <end position="37"/>
    </location>
</feature>
<gene>
    <name evidence="2" type="ORF">RGR602_CH01909</name>
</gene>
<keyword evidence="1" id="KW-0812">Transmembrane</keyword>
<accession>A0A0B4X3C3</accession>
<organism evidence="2 3">
    <name type="scientific">Rhizobium gallicum bv. gallicum R602sp</name>
    <dbReference type="NCBI Taxonomy" id="1041138"/>
    <lineage>
        <taxon>Bacteria</taxon>
        <taxon>Pseudomonadati</taxon>
        <taxon>Pseudomonadota</taxon>
        <taxon>Alphaproteobacteria</taxon>
        <taxon>Hyphomicrobiales</taxon>
        <taxon>Rhizobiaceae</taxon>
        <taxon>Rhizobium/Agrobacterium group</taxon>
        <taxon>Rhizobium</taxon>
    </lineage>
</organism>
<name>A0A0B4X3C3_9HYPH</name>